<dbReference type="Proteomes" id="UP000244915">
    <property type="component" value="Chromosome 2"/>
</dbReference>
<keyword evidence="1" id="KW-0812">Transmembrane</keyword>
<gene>
    <name evidence="2" type="ORF">CEW88_15625</name>
</gene>
<feature type="transmembrane region" description="Helical" evidence="1">
    <location>
        <begin position="20"/>
        <end position="41"/>
    </location>
</feature>
<evidence type="ECO:0000256" key="1">
    <source>
        <dbReference type="SAM" id="Phobius"/>
    </source>
</evidence>
<evidence type="ECO:0000313" key="3">
    <source>
        <dbReference type="Proteomes" id="UP000244915"/>
    </source>
</evidence>
<protein>
    <submittedName>
        <fullName evidence="2">Uncharacterized protein</fullName>
    </submittedName>
</protein>
<name>A0A2U8HGW6_9RHOB</name>
<keyword evidence="1" id="KW-1133">Transmembrane helix</keyword>
<dbReference type="KEGG" id="ypac:CEW88_15625"/>
<keyword evidence="1" id="KW-0472">Membrane</keyword>
<dbReference type="OrthoDB" id="7768315at2"/>
<reference evidence="2 3" key="1">
    <citation type="submission" date="2017-06" db="EMBL/GenBank/DDBJ databases">
        <title>Yangia sp. YSBP01 complete genome sequence.</title>
        <authorList>
            <person name="Woo J.-H."/>
            <person name="Kim H.-S."/>
        </authorList>
    </citation>
    <scope>NUCLEOTIDE SEQUENCE [LARGE SCALE GENOMIC DNA]</scope>
    <source>
        <strain evidence="2 3">YSBP01</strain>
    </source>
</reference>
<proteinExistence type="predicted"/>
<sequence>MILKDFLPRVRTGAGLVRDFLYLVGVVAPMMLVFLYGLYAYNREWIVGRVKAEAQWRTSRRTS</sequence>
<dbReference type="AlphaFoldDB" id="A0A2U8HGW6"/>
<dbReference type="RefSeq" id="WP_108968688.1">
    <property type="nucleotide sequence ID" value="NZ_CP022190.1"/>
</dbReference>
<dbReference type="EMBL" id="CP022190">
    <property type="protein sequence ID" value="AWI85177.1"/>
    <property type="molecule type" value="Genomic_DNA"/>
</dbReference>
<accession>A0A2U8HGW6</accession>
<organism evidence="2 3">
    <name type="scientific">Alloyangia pacifica</name>
    <dbReference type="NCBI Taxonomy" id="311180"/>
    <lineage>
        <taxon>Bacteria</taxon>
        <taxon>Pseudomonadati</taxon>
        <taxon>Pseudomonadota</taxon>
        <taxon>Alphaproteobacteria</taxon>
        <taxon>Rhodobacterales</taxon>
        <taxon>Roseobacteraceae</taxon>
        <taxon>Alloyangia</taxon>
    </lineage>
</organism>
<evidence type="ECO:0000313" key="2">
    <source>
        <dbReference type="EMBL" id="AWI85177.1"/>
    </source>
</evidence>